<comment type="caution">
    <text evidence="2">The sequence shown here is derived from an EMBL/GenBank/DDBJ whole genome shotgun (WGS) entry which is preliminary data.</text>
</comment>
<proteinExistence type="predicted"/>
<evidence type="ECO:0000313" key="2">
    <source>
        <dbReference type="EMBL" id="EUA11075.1"/>
    </source>
</evidence>
<dbReference type="AlphaFoldDB" id="X7YXC3"/>
<feature type="region of interest" description="Disordered" evidence="1">
    <location>
        <begin position="22"/>
        <end position="68"/>
    </location>
</feature>
<organism evidence="2">
    <name type="scientific">Mycobacterium xenopi 4042</name>
    <dbReference type="NCBI Taxonomy" id="1299334"/>
    <lineage>
        <taxon>Bacteria</taxon>
        <taxon>Bacillati</taxon>
        <taxon>Actinomycetota</taxon>
        <taxon>Actinomycetes</taxon>
        <taxon>Mycobacteriales</taxon>
        <taxon>Mycobacteriaceae</taxon>
        <taxon>Mycobacterium</taxon>
    </lineage>
</organism>
<sequence length="68" mass="7067">MITASLAAQRAARCRAADELLSEASRRSPGVNVSENTVPGRSTCSAKSGIETRSIPTPTMPTAGHANR</sequence>
<protein>
    <submittedName>
        <fullName evidence="2">Uncharacterized protein</fullName>
    </submittedName>
</protein>
<accession>X7YXC3</accession>
<gene>
    <name evidence="2" type="ORF">I553_3336</name>
</gene>
<feature type="compositionally biased region" description="Polar residues" evidence="1">
    <location>
        <begin position="31"/>
        <end position="46"/>
    </location>
</feature>
<dbReference type="PATRIC" id="fig|1299334.3.peg.9063"/>
<name>X7YXC3_MYCXE</name>
<reference evidence="2" key="1">
    <citation type="submission" date="2014-01" db="EMBL/GenBank/DDBJ databases">
        <authorList>
            <person name="Brown-Elliot B."/>
            <person name="Wallace R."/>
            <person name="Lenaerts A."/>
            <person name="Ordway D."/>
            <person name="DeGroote M.A."/>
            <person name="Parker T."/>
            <person name="Sizemore C."/>
            <person name="Tallon L.J."/>
            <person name="Sadzewicz L.K."/>
            <person name="Sengamalay N."/>
            <person name="Fraser C.M."/>
            <person name="Hine E."/>
            <person name="Shefchek K.A."/>
            <person name="Das S.P."/>
            <person name="Tettelin H."/>
        </authorList>
    </citation>
    <scope>NUCLEOTIDE SEQUENCE [LARGE SCALE GENOMIC DNA]</scope>
    <source>
        <strain evidence="2">4042</strain>
    </source>
</reference>
<dbReference type="EMBL" id="JAOB01000086">
    <property type="protein sequence ID" value="EUA11075.1"/>
    <property type="molecule type" value="Genomic_DNA"/>
</dbReference>
<evidence type="ECO:0000256" key="1">
    <source>
        <dbReference type="SAM" id="MobiDB-lite"/>
    </source>
</evidence>